<protein>
    <submittedName>
        <fullName evidence="2">ABC transporter permease</fullName>
    </submittedName>
</protein>
<gene>
    <name evidence="2" type="ORF">JQM67_01265</name>
</gene>
<evidence type="ECO:0000313" key="2">
    <source>
        <dbReference type="EMBL" id="MCF2651242.1"/>
    </source>
</evidence>
<dbReference type="Proteomes" id="UP001299220">
    <property type="component" value="Unassembled WGS sequence"/>
</dbReference>
<keyword evidence="1" id="KW-0812">Transmembrane</keyword>
<feature type="transmembrane region" description="Helical" evidence="1">
    <location>
        <begin position="184"/>
        <end position="205"/>
    </location>
</feature>
<feature type="transmembrane region" description="Helical" evidence="1">
    <location>
        <begin position="111"/>
        <end position="140"/>
    </location>
</feature>
<keyword evidence="1" id="KW-1133">Transmembrane helix</keyword>
<organism evidence="2 3">
    <name type="scientific">Anaeromassilibacillus senegalensis</name>
    <dbReference type="NCBI Taxonomy" id="1673717"/>
    <lineage>
        <taxon>Bacteria</taxon>
        <taxon>Bacillati</taxon>
        <taxon>Bacillota</taxon>
        <taxon>Clostridia</taxon>
        <taxon>Eubacteriales</taxon>
        <taxon>Acutalibacteraceae</taxon>
        <taxon>Anaeromassilibacillus</taxon>
    </lineage>
</organism>
<feature type="transmembrane region" description="Helical" evidence="1">
    <location>
        <begin position="286"/>
        <end position="306"/>
    </location>
</feature>
<name>A0ABS9CM06_9FIRM</name>
<reference evidence="2 3" key="1">
    <citation type="submission" date="2020-12" db="EMBL/GenBank/DDBJ databases">
        <title>Whole genome sequences of gut porcine anaerobes.</title>
        <authorList>
            <person name="Kubasova T."/>
            <person name="Jahodarova E."/>
            <person name="Rychlik I."/>
        </authorList>
    </citation>
    <scope>NUCLEOTIDE SEQUENCE [LARGE SCALE GENOMIC DNA]</scope>
    <source>
        <strain evidence="2 3">An867</strain>
    </source>
</reference>
<keyword evidence="1" id="KW-0472">Membrane</keyword>
<keyword evidence="3" id="KW-1185">Reference proteome</keyword>
<feature type="transmembrane region" description="Helical" evidence="1">
    <location>
        <begin position="344"/>
        <end position="367"/>
    </location>
</feature>
<dbReference type="EMBL" id="JAFBIT010000001">
    <property type="protein sequence ID" value="MCF2651242.1"/>
    <property type="molecule type" value="Genomic_DNA"/>
</dbReference>
<accession>A0ABS9CM06</accession>
<sequence length="655" mass="72968">MTSNKSSAKSAVFSVFRTQLYSVRMGLALFALILLLLPTVMTIGFLSDEWNWIERYSDRIVSQVHHIILCCGLIPLLVMALVLAISEFGYLHKKQKLDYFHALPVRRADHYLGRALAALMAITCGALLVCLGQTVVVMSIPGMVDTTVYGVIWFDFVMMVFSAFAAYLFAVMVTVLTATLWEMLFSLLAVSAAFPLMTAITGIIIEYSIPMCEVHYGWLEITVLSPFITGIGGILVSGMEPEALLPVLLTLAVQILVCGGLGFWFFCKRHSELAENSTAHTRFKFVVRFAATAIASFVGSMTLLWITNMYAGYLIGALLGAALAWLVLELIYTHSLRRMVKNGVPCLAGLACFAVINALVAFGLIGVPGVPETDSINAVSMDCYAQLTDGETYTLYGQYRGFDYATVYTDEQGRSVQMASFDEALIQESRDLLQAMLDDQKALYFPYHPTQWGEKNWSLVQQDVQSSYYVGITVYTEEGEIRYDYRNQLEVGNGREVFAKAQAITTSSAYVQNNIAIPLLDLLEGFTYESYSGGTYRTYQYNLAGLEDRDAAIEWLKAAYLEDLTSAEPQPALAIENCYYLEFDESRPITLQGGIVDGYYPADGIECWLAPQYTPDFDPEKVDPYMTASSDWYINGDSLPRTFAVLEEIRNELDK</sequence>
<feature type="transmembrane region" description="Helical" evidence="1">
    <location>
        <begin position="67"/>
        <end position="91"/>
    </location>
</feature>
<feature type="transmembrane region" description="Helical" evidence="1">
    <location>
        <begin position="25"/>
        <end position="46"/>
    </location>
</feature>
<proteinExistence type="predicted"/>
<evidence type="ECO:0000256" key="1">
    <source>
        <dbReference type="SAM" id="Phobius"/>
    </source>
</evidence>
<feature type="transmembrane region" description="Helical" evidence="1">
    <location>
        <begin position="312"/>
        <end position="332"/>
    </location>
</feature>
<dbReference type="RefSeq" id="WP_235322179.1">
    <property type="nucleotide sequence ID" value="NZ_JAFBIT010000001.1"/>
</dbReference>
<feature type="transmembrane region" description="Helical" evidence="1">
    <location>
        <begin position="243"/>
        <end position="266"/>
    </location>
</feature>
<evidence type="ECO:0000313" key="3">
    <source>
        <dbReference type="Proteomes" id="UP001299220"/>
    </source>
</evidence>
<feature type="transmembrane region" description="Helical" evidence="1">
    <location>
        <begin position="217"/>
        <end position="237"/>
    </location>
</feature>
<feature type="transmembrane region" description="Helical" evidence="1">
    <location>
        <begin position="152"/>
        <end position="178"/>
    </location>
</feature>
<comment type="caution">
    <text evidence="2">The sequence shown here is derived from an EMBL/GenBank/DDBJ whole genome shotgun (WGS) entry which is preliminary data.</text>
</comment>